<evidence type="ECO:0000313" key="5">
    <source>
        <dbReference type="Proteomes" id="UP000246569"/>
    </source>
</evidence>
<gene>
    <name evidence="4" type="ORF">C7443_11553</name>
</gene>
<dbReference type="InterPro" id="IPR006660">
    <property type="entry name" value="Arsenate_reductase-like"/>
</dbReference>
<dbReference type="SUPFAM" id="SSF52833">
    <property type="entry name" value="Thioredoxin-like"/>
    <property type="match status" value="1"/>
</dbReference>
<comment type="similarity">
    <text evidence="1 2">Belongs to the ArsC family.</text>
</comment>
<dbReference type="InterPro" id="IPR036249">
    <property type="entry name" value="Thioredoxin-like_sf"/>
</dbReference>
<dbReference type="Proteomes" id="UP000246569">
    <property type="component" value="Unassembled WGS sequence"/>
</dbReference>
<reference evidence="4 5" key="1">
    <citation type="submission" date="2018-05" db="EMBL/GenBank/DDBJ databases">
        <title>Genomic Encyclopedia of Type Strains, Phase IV (KMG-IV): sequencing the most valuable type-strain genomes for metagenomic binning, comparative biology and taxonomic classification.</title>
        <authorList>
            <person name="Goeker M."/>
        </authorList>
    </citation>
    <scope>NUCLEOTIDE SEQUENCE [LARGE SCALE GENOMIC DNA]</scope>
    <source>
        <strain evidence="4 5">DSM 23606</strain>
    </source>
</reference>
<name>A0A317MQZ8_9GAMM</name>
<organism evidence="4 5">
    <name type="scientific">Plasticicumulans acidivorans</name>
    <dbReference type="NCBI Taxonomy" id="886464"/>
    <lineage>
        <taxon>Bacteria</taxon>
        <taxon>Pseudomonadati</taxon>
        <taxon>Pseudomonadota</taxon>
        <taxon>Gammaproteobacteria</taxon>
        <taxon>Candidatus Competibacteraceae</taxon>
        <taxon>Plasticicumulans</taxon>
    </lineage>
</organism>
<dbReference type="PROSITE" id="PS51353">
    <property type="entry name" value="ARSC"/>
    <property type="match status" value="1"/>
</dbReference>
<dbReference type="OrthoDB" id="5432555at2"/>
<comment type="caution">
    <text evidence="4">The sequence shown here is derived from an EMBL/GenBank/DDBJ whole genome shotgun (WGS) entry which is preliminary data.</text>
</comment>
<evidence type="ECO:0000256" key="1">
    <source>
        <dbReference type="ARBA" id="ARBA00007198"/>
    </source>
</evidence>
<evidence type="ECO:0000256" key="3">
    <source>
        <dbReference type="SAM" id="MobiDB-lite"/>
    </source>
</evidence>
<dbReference type="Gene3D" id="3.40.30.10">
    <property type="entry name" value="Glutaredoxin"/>
    <property type="match status" value="1"/>
</dbReference>
<keyword evidence="5" id="KW-1185">Reference proteome</keyword>
<proteinExistence type="inferred from homology"/>
<dbReference type="AlphaFoldDB" id="A0A317MQZ8"/>
<sequence>MATIVFWGKPGCLTNGEQQKLLRAAGHALEVRDLLTEAWTPAWLASFLDTRSPVASWFNSSAPKIKSGEVDPTAFSAEQALARLCAEPLLIRRPLLEIDGSLRLQGFDAARLQTWLPQAKSLPDGCSSATMEPCPTPSAEEGFT</sequence>
<accession>A0A317MQZ8</accession>
<dbReference type="InterPro" id="IPR006503">
    <property type="entry name" value="Nase-assoc"/>
</dbReference>
<dbReference type="EMBL" id="QGTJ01000015">
    <property type="protein sequence ID" value="PWV58625.1"/>
    <property type="molecule type" value="Genomic_DNA"/>
</dbReference>
<feature type="region of interest" description="Disordered" evidence="3">
    <location>
        <begin position="123"/>
        <end position="144"/>
    </location>
</feature>
<protein>
    <submittedName>
        <fullName evidence="4">Nitrogenase-associated protein</fullName>
    </submittedName>
</protein>
<dbReference type="NCBIfam" id="TIGR01616">
    <property type="entry name" value="nitro_assoc"/>
    <property type="match status" value="1"/>
</dbReference>
<dbReference type="RefSeq" id="WP_110020434.1">
    <property type="nucleotide sequence ID" value="NZ_QGTJ01000015.1"/>
</dbReference>
<evidence type="ECO:0000313" key="4">
    <source>
        <dbReference type="EMBL" id="PWV58625.1"/>
    </source>
</evidence>
<evidence type="ECO:0000256" key="2">
    <source>
        <dbReference type="PROSITE-ProRule" id="PRU01282"/>
    </source>
</evidence>